<dbReference type="PANTHER" id="PTHR42718:SF47">
    <property type="entry name" value="METHYL VIOLOGEN RESISTANCE PROTEIN SMVA"/>
    <property type="match status" value="1"/>
</dbReference>
<evidence type="ECO:0000256" key="8">
    <source>
        <dbReference type="SAM" id="MobiDB-lite"/>
    </source>
</evidence>
<keyword evidence="3" id="KW-1003">Cell membrane</keyword>
<comment type="caution">
    <text evidence="11">The sequence shown here is derived from an EMBL/GenBank/DDBJ whole genome shotgun (WGS) entry which is preliminary data.</text>
</comment>
<sequence length="518" mass="53059">MTSTERRLSADQPDPPGATSRPGRWLALAVLVLAVLLVAVDATVLGLATPFLSEDLKPSGTQLLWIGDVYSFVIAGLLVSMGSLGDRIGRKKLLLTGAVAFGAVSVLNAYATSPEMMIVARALLGVAGATLMPSTLALIRNIFHDAKERSLAVGIWGAAASAGAAVGPVVGGFLLENFWWGSVFLINLPVMAVLVVVGIKLLPESKNPRPGPWDLLSVALSLVGMVAVVYAVKEAAVHGFRWDIAAAAVVGVAALYWFVRRQRTLPSPLLDMRLFQHRGFSGAVLADLLTILGLAGLVFFLSQFLQLVQGRTPLNAGLIELPAAVGAVGAGLSAGYLARKVSVRSAVSVGLLAVGLALAACTLMTADTGEVALGLALFLGGLGAGLAFTVTADVILSSVPKEQAGAASAVSETAYELGAALGIALLGSIVTGIYRGFPVPAGVPADVSAAAHDSLGGAVESATELPQEQAAALLASARDSFTDGFQTAALVGALVLFATAVAAWFMLKGQKLEEGIEH</sequence>
<feature type="transmembrane region" description="Helical" evidence="9">
    <location>
        <begin position="280"/>
        <end position="301"/>
    </location>
</feature>
<reference evidence="11 12" key="1">
    <citation type="submission" date="2020-08" db="EMBL/GenBank/DDBJ databases">
        <title>Genomic Encyclopedia of Type Strains, Phase IV (KMG-IV): sequencing the most valuable type-strain genomes for metagenomic binning, comparative biology and taxonomic classification.</title>
        <authorList>
            <person name="Goeker M."/>
        </authorList>
    </citation>
    <scope>NUCLEOTIDE SEQUENCE [LARGE SCALE GENOMIC DNA]</scope>
    <source>
        <strain evidence="11 12">DSM 40141</strain>
    </source>
</reference>
<dbReference type="InterPro" id="IPR011701">
    <property type="entry name" value="MFS"/>
</dbReference>
<feature type="transmembrane region" description="Helical" evidence="9">
    <location>
        <begin position="151"/>
        <end position="173"/>
    </location>
</feature>
<dbReference type="SUPFAM" id="SSF103473">
    <property type="entry name" value="MFS general substrate transporter"/>
    <property type="match status" value="1"/>
</dbReference>
<dbReference type="EMBL" id="JACHEM010000006">
    <property type="protein sequence ID" value="MBB6436359.1"/>
    <property type="molecule type" value="Genomic_DNA"/>
</dbReference>
<evidence type="ECO:0000256" key="1">
    <source>
        <dbReference type="ARBA" id="ARBA00004651"/>
    </source>
</evidence>
<evidence type="ECO:0000256" key="3">
    <source>
        <dbReference type="ARBA" id="ARBA00022475"/>
    </source>
</evidence>
<feature type="transmembrane region" description="Helical" evidence="9">
    <location>
        <begin position="417"/>
        <end position="437"/>
    </location>
</feature>
<evidence type="ECO:0000256" key="4">
    <source>
        <dbReference type="ARBA" id="ARBA00022692"/>
    </source>
</evidence>
<keyword evidence="4 9" id="KW-0812">Transmembrane</keyword>
<dbReference type="PROSITE" id="PS50850">
    <property type="entry name" value="MFS"/>
    <property type="match status" value="1"/>
</dbReference>
<dbReference type="GO" id="GO:0046677">
    <property type="term" value="P:response to antibiotic"/>
    <property type="evidence" value="ECO:0007669"/>
    <property type="project" value="UniProtKB-KW"/>
</dbReference>
<dbReference type="Pfam" id="PF07690">
    <property type="entry name" value="MFS_1"/>
    <property type="match status" value="1"/>
</dbReference>
<dbReference type="InterPro" id="IPR036259">
    <property type="entry name" value="MFS_trans_sf"/>
</dbReference>
<keyword evidence="6 9" id="KW-0472">Membrane</keyword>
<proteinExistence type="predicted"/>
<evidence type="ECO:0000256" key="6">
    <source>
        <dbReference type="ARBA" id="ARBA00023136"/>
    </source>
</evidence>
<feature type="transmembrane region" description="Helical" evidence="9">
    <location>
        <begin position="345"/>
        <end position="366"/>
    </location>
</feature>
<evidence type="ECO:0000256" key="9">
    <source>
        <dbReference type="SAM" id="Phobius"/>
    </source>
</evidence>
<protein>
    <submittedName>
        <fullName evidence="11">DHA2 family multidrug resistance protein-like MFS transporter</fullName>
    </submittedName>
</protein>
<comment type="subcellular location">
    <subcellularLocation>
        <location evidence="1">Cell membrane</location>
        <topology evidence="1">Multi-pass membrane protein</topology>
    </subcellularLocation>
</comment>
<evidence type="ECO:0000313" key="12">
    <source>
        <dbReference type="Proteomes" id="UP000540423"/>
    </source>
</evidence>
<evidence type="ECO:0000256" key="7">
    <source>
        <dbReference type="ARBA" id="ARBA00023251"/>
    </source>
</evidence>
<dbReference type="CDD" id="cd17321">
    <property type="entry name" value="MFS_MMR_MDR_like"/>
    <property type="match status" value="1"/>
</dbReference>
<dbReference type="InterPro" id="IPR020846">
    <property type="entry name" value="MFS_dom"/>
</dbReference>
<feature type="transmembrane region" description="Helical" evidence="9">
    <location>
        <begin position="321"/>
        <end position="338"/>
    </location>
</feature>
<evidence type="ECO:0000313" key="11">
    <source>
        <dbReference type="EMBL" id="MBB6436359.1"/>
    </source>
</evidence>
<feature type="transmembrane region" description="Helical" evidence="9">
    <location>
        <begin position="63"/>
        <end position="81"/>
    </location>
</feature>
<accession>A0A7X0HEX2</accession>
<gene>
    <name evidence="11" type="ORF">HNQ79_002823</name>
</gene>
<feature type="domain" description="Major facilitator superfamily (MFS) profile" evidence="10">
    <location>
        <begin position="27"/>
        <end position="511"/>
    </location>
</feature>
<dbReference type="GO" id="GO:0022857">
    <property type="term" value="F:transmembrane transporter activity"/>
    <property type="evidence" value="ECO:0007669"/>
    <property type="project" value="InterPro"/>
</dbReference>
<feature type="transmembrane region" description="Helical" evidence="9">
    <location>
        <begin position="93"/>
        <end position="112"/>
    </location>
</feature>
<dbReference type="Gene3D" id="1.20.1720.10">
    <property type="entry name" value="Multidrug resistance protein D"/>
    <property type="match status" value="1"/>
</dbReference>
<evidence type="ECO:0000256" key="5">
    <source>
        <dbReference type="ARBA" id="ARBA00022989"/>
    </source>
</evidence>
<dbReference type="AlphaFoldDB" id="A0A7X0HEX2"/>
<feature type="transmembrane region" description="Helical" evidence="9">
    <location>
        <begin position="118"/>
        <end position="139"/>
    </location>
</feature>
<feature type="transmembrane region" description="Helical" evidence="9">
    <location>
        <begin position="372"/>
        <end position="396"/>
    </location>
</feature>
<feature type="transmembrane region" description="Helical" evidence="9">
    <location>
        <begin position="488"/>
        <end position="507"/>
    </location>
</feature>
<keyword evidence="2" id="KW-0813">Transport</keyword>
<dbReference type="GO" id="GO:0005886">
    <property type="term" value="C:plasma membrane"/>
    <property type="evidence" value="ECO:0007669"/>
    <property type="project" value="UniProtKB-SubCell"/>
</dbReference>
<evidence type="ECO:0000259" key="10">
    <source>
        <dbReference type="PROSITE" id="PS50850"/>
    </source>
</evidence>
<feature type="transmembrane region" description="Helical" evidence="9">
    <location>
        <begin position="239"/>
        <end position="259"/>
    </location>
</feature>
<feature type="transmembrane region" description="Helical" evidence="9">
    <location>
        <begin position="215"/>
        <end position="233"/>
    </location>
</feature>
<dbReference type="Gene3D" id="1.20.1250.20">
    <property type="entry name" value="MFS general substrate transporter like domains"/>
    <property type="match status" value="1"/>
</dbReference>
<keyword evidence="7" id="KW-0046">Antibiotic resistance</keyword>
<feature type="transmembrane region" description="Helical" evidence="9">
    <location>
        <begin position="179"/>
        <end position="203"/>
    </location>
</feature>
<evidence type="ECO:0000256" key="2">
    <source>
        <dbReference type="ARBA" id="ARBA00022448"/>
    </source>
</evidence>
<organism evidence="11 12">
    <name type="scientific">Streptomyces candidus</name>
    <dbReference type="NCBI Taxonomy" id="67283"/>
    <lineage>
        <taxon>Bacteria</taxon>
        <taxon>Bacillati</taxon>
        <taxon>Actinomycetota</taxon>
        <taxon>Actinomycetes</taxon>
        <taxon>Kitasatosporales</taxon>
        <taxon>Streptomycetaceae</taxon>
        <taxon>Streptomyces</taxon>
    </lineage>
</organism>
<dbReference type="PANTHER" id="PTHR42718">
    <property type="entry name" value="MAJOR FACILITATOR SUPERFAMILY MULTIDRUG TRANSPORTER MFSC"/>
    <property type="match status" value="1"/>
</dbReference>
<keyword evidence="12" id="KW-1185">Reference proteome</keyword>
<feature type="region of interest" description="Disordered" evidence="8">
    <location>
        <begin position="1"/>
        <end position="20"/>
    </location>
</feature>
<dbReference type="RefSeq" id="WP_185030717.1">
    <property type="nucleotide sequence ID" value="NZ_BNBN01000008.1"/>
</dbReference>
<feature type="transmembrane region" description="Helical" evidence="9">
    <location>
        <begin position="25"/>
        <end position="51"/>
    </location>
</feature>
<dbReference type="Proteomes" id="UP000540423">
    <property type="component" value="Unassembled WGS sequence"/>
</dbReference>
<keyword evidence="5 9" id="KW-1133">Transmembrane helix</keyword>
<name>A0A7X0HEX2_9ACTN</name>